<organism evidence="1 2">
    <name type="scientific">Escherichia phage P13374</name>
    <dbReference type="NCBI Taxonomy" id="1150869"/>
    <lineage>
        <taxon>Viruses</taxon>
        <taxon>Duplodnaviria</taxon>
        <taxon>Heunggongvirae</taxon>
        <taxon>Uroviricota</taxon>
        <taxon>Caudoviricetes</taxon>
        <taxon>Sepvirinae</taxon>
        <taxon>Oslovirus</taxon>
        <taxon>Oslovirus ov191</taxon>
    </lineage>
</organism>
<evidence type="ECO:0008006" key="3">
    <source>
        <dbReference type="Google" id="ProtNLM"/>
    </source>
</evidence>
<dbReference type="EMBL" id="HE664024">
    <property type="protein sequence ID" value="CCG06163.1"/>
    <property type="molecule type" value="Genomic_DNA"/>
</dbReference>
<protein>
    <recommendedName>
        <fullName evidence="3">Phage protein</fullName>
    </recommendedName>
</protein>
<dbReference type="GeneID" id="13828553"/>
<evidence type="ECO:0000313" key="1">
    <source>
        <dbReference type="EMBL" id="CCG06163.1"/>
    </source>
</evidence>
<proteinExistence type="predicted"/>
<dbReference type="Proteomes" id="UP000202507">
    <property type="component" value="Segment"/>
</dbReference>
<dbReference type="OrthoDB" id="14983at10239"/>
<accession>K0JCX0</accession>
<dbReference type="RefSeq" id="YP_006906836.1">
    <property type="nucleotide sequence ID" value="NC_018846.1"/>
</dbReference>
<sequence>MNQHQTDVNVFINDLDGGVFVNKLGAVLSEVAFGVNSTNKKERYVLNSNYLHLMKIAYQFPIN</sequence>
<name>K0JCX0_9CAUD</name>
<evidence type="ECO:0000313" key="2">
    <source>
        <dbReference type="Proteomes" id="UP000202507"/>
    </source>
</evidence>
<reference evidence="1 2" key="1">
    <citation type="journal article" date="2012" name="J. Virol.">
        <title>Spread of a Distinct Stx2-Encoding Phage Prototype among Escherichia coli O104:H4 Strains from Outbreaks in Germany, Norway, and Georgia.</title>
        <authorList>
            <person name="Beutin L."/>
            <person name="Hammerl J.A."/>
            <person name="Strauch E."/>
            <person name="Reetz J."/>
            <person name="Dieckmann R."/>
            <person name="Kelner-Burgos Y."/>
            <person name="Martin A."/>
            <person name="Miko A."/>
            <person name="Strockbine N.A."/>
            <person name="Lindstedt B.A."/>
            <person name="Horn D."/>
            <person name="Monse H."/>
            <person name="Huettel B."/>
            <person name="Muller I."/>
            <person name="Stuber K."/>
            <person name="Reinhardt R."/>
        </authorList>
    </citation>
    <scope>NUCLEOTIDE SEQUENCE [LARGE SCALE GENOMIC DNA]</scope>
</reference>
<dbReference type="KEGG" id="vg:13828553"/>